<keyword evidence="3" id="KW-1185">Reference proteome</keyword>
<reference evidence="2" key="1">
    <citation type="submission" date="2021-05" db="EMBL/GenBank/DDBJ databases">
        <title>Comparative genomics of three Colletotrichum scovillei strains and genetic complementation revealed genes involved fungal growth and virulence on chili pepper.</title>
        <authorList>
            <person name="Hsieh D.-K."/>
            <person name="Chuang S.-C."/>
            <person name="Chen C.-Y."/>
            <person name="Chao Y.-T."/>
            <person name="Lu M.-Y.J."/>
            <person name="Lee M.-H."/>
            <person name="Shih M.-C."/>
        </authorList>
    </citation>
    <scope>NUCLEOTIDE SEQUENCE</scope>
    <source>
        <strain evidence="2">Coll-153</strain>
    </source>
</reference>
<comment type="caution">
    <text evidence="2">The sequence shown here is derived from an EMBL/GenBank/DDBJ whole genome shotgun (WGS) entry which is preliminary data.</text>
</comment>
<protein>
    <submittedName>
        <fullName evidence="2">Uncharacterized protein</fullName>
    </submittedName>
</protein>
<proteinExistence type="predicted"/>
<evidence type="ECO:0000313" key="2">
    <source>
        <dbReference type="EMBL" id="KAG7054953.1"/>
    </source>
</evidence>
<name>A0A9P7UFL2_9PEZI</name>
<organism evidence="2 3">
    <name type="scientific">Colletotrichum scovillei</name>
    <dbReference type="NCBI Taxonomy" id="1209932"/>
    <lineage>
        <taxon>Eukaryota</taxon>
        <taxon>Fungi</taxon>
        <taxon>Dikarya</taxon>
        <taxon>Ascomycota</taxon>
        <taxon>Pezizomycotina</taxon>
        <taxon>Sordariomycetes</taxon>
        <taxon>Hypocreomycetidae</taxon>
        <taxon>Glomerellales</taxon>
        <taxon>Glomerellaceae</taxon>
        <taxon>Colletotrichum</taxon>
        <taxon>Colletotrichum acutatum species complex</taxon>
    </lineage>
</organism>
<feature type="compositionally biased region" description="Polar residues" evidence="1">
    <location>
        <begin position="1"/>
        <end position="15"/>
    </location>
</feature>
<feature type="region of interest" description="Disordered" evidence="1">
    <location>
        <begin position="1"/>
        <end position="25"/>
    </location>
</feature>
<sequence length="51" mass="5656">MARNQSHPSHPNLESQDPPHRHGVTSIVHHHHLSQNLGCWHPQAFRAGGGP</sequence>
<gene>
    <name evidence="2" type="ORF">JMJ77_007423</name>
</gene>
<dbReference type="Proteomes" id="UP000699042">
    <property type="component" value="Unassembled WGS sequence"/>
</dbReference>
<dbReference type="AlphaFoldDB" id="A0A9P7UFL2"/>
<evidence type="ECO:0000313" key="3">
    <source>
        <dbReference type="Proteomes" id="UP000699042"/>
    </source>
</evidence>
<accession>A0A9P7UFL2</accession>
<dbReference type="EMBL" id="JAESDN010000002">
    <property type="protein sequence ID" value="KAG7054953.1"/>
    <property type="molecule type" value="Genomic_DNA"/>
</dbReference>
<evidence type="ECO:0000256" key="1">
    <source>
        <dbReference type="SAM" id="MobiDB-lite"/>
    </source>
</evidence>